<dbReference type="PROSITE" id="PS51186">
    <property type="entry name" value="GNAT"/>
    <property type="match status" value="1"/>
</dbReference>
<keyword evidence="5" id="KW-1185">Reference proteome</keyword>
<dbReference type="GO" id="GO:0016747">
    <property type="term" value="F:acyltransferase activity, transferring groups other than amino-acyl groups"/>
    <property type="evidence" value="ECO:0007669"/>
    <property type="project" value="InterPro"/>
</dbReference>
<dbReference type="InterPro" id="IPR016181">
    <property type="entry name" value="Acyl_CoA_acyltransferase"/>
</dbReference>
<dbReference type="Pfam" id="PF00583">
    <property type="entry name" value="Acetyltransf_1"/>
    <property type="match status" value="1"/>
</dbReference>
<dbReference type="PANTHER" id="PTHR43877">
    <property type="entry name" value="AMINOALKYLPHOSPHONATE N-ACETYLTRANSFERASE-RELATED-RELATED"/>
    <property type="match status" value="1"/>
</dbReference>
<evidence type="ECO:0000313" key="5">
    <source>
        <dbReference type="Proteomes" id="UP000546642"/>
    </source>
</evidence>
<accession>A0A7X0D4R3</accession>
<dbReference type="InterPro" id="IPR050832">
    <property type="entry name" value="Bact_Acetyltransf"/>
</dbReference>
<protein>
    <submittedName>
        <fullName evidence="4">GNAT superfamily N-acetyltransferase</fullName>
    </submittedName>
</protein>
<dbReference type="InterPro" id="IPR000182">
    <property type="entry name" value="GNAT_dom"/>
</dbReference>
<gene>
    <name evidence="4" type="ORF">HNR23_001647</name>
</gene>
<dbReference type="Gene3D" id="3.40.630.30">
    <property type="match status" value="1"/>
</dbReference>
<evidence type="ECO:0000256" key="1">
    <source>
        <dbReference type="ARBA" id="ARBA00022679"/>
    </source>
</evidence>
<dbReference type="Proteomes" id="UP000546642">
    <property type="component" value="Unassembled WGS sequence"/>
</dbReference>
<evidence type="ECO:0000256" key="2">
    <source>
        <dbReference type="ARBA" id="ARBA00023315"/>
    </source>
</evidence>
<comment type="caution">
    <text evidence="4">The sequence shown here is derived from an EMBL/GenBank/DDBJ whole genome shotgun (WGS) entry which is preliminary data.</text>
</comment>
<dbReference type="CDD" id="cd04301">
    <property type="entry name" value="NAT_SF"/>
    <property type="match status" value="1"/>
</dbReference>
<dbReference type="EMBL" id="JACHDS010000001">
    <property type="protein sequence ID" value="MBB6171587.1"/>
    <property type="molecule type" value="Genomic_DNA"/>
</dbReference>
<evidence type="ECO:0000313" key="4">
    <source>
        <dbReference type="EMBL" id="MBB6171587.1"/>
    </source>
</evidence>
<evidence type="ECO:0000259" key="3">
    <source>
        <dbReference type="PROSITE" id="PS51186"/>
    </source>
</evidence>
<keyword evidence="2" id="KW-0012">Acyltransferase</keyword>
<dbReference type="SUPFAM" id="SSF55729">
    <property type="entry name" value="Acyl-CoA N-acyltransferases (Nat)"/>
    <property type="match status" value="1"/>
</dbReference>
<name>A0A7X0D4R3_9ACTN</name>
<proteinExistence type="predicted"/>
<organism evidence="4 5">
    <name type="scientific">Nocardiopsis mwathae</name>
    <dbReference type="NCBI Taxonomy" id="1472723"/>
    <lineage>
        <taxon>Bacteria</taxon>
        <taxon>Bacillati</taxon>
        <taxon>Actinomycetota</taxon>
        <taxon>Actinomycetes</taxon>
        <taxon>Streptosporangiales</taxon>
        <taxon>Nocardiopsidaceae</taxon>
        <taxon>Nocardiopsis</taxon>
    </lineage>
</organism>
<dbReference type="AlphaFoldDB" id="A0A7X0D4R3"/>
<sequence length="167" mass="18076">MAVGEVHAAAWRVAYRGLFSAEHLEAMARLRQDKWGPLIARLGEADDVLLVARVDARPRAFCYAGPSPARPGAAEIFAFYSHPEAWGSGVAGALMDAVLARLSGPGGRHVHVWTLRDTPQSRRFYAKCGFRPSGAHGRRAMGDGRHHEQVEYECFVPPGPGGGSSEE</sequence>
<reference evidence="4 5" key="1">
    <citation type="submission" date="2020-08" db="EMBL/GenBank/DDBJ databases">
        <title>Sequencing the genomes of 1000 actinobacteria strains.</title>
        <authorList>
            <person name="Klenk H.-P."/>
        </authorList>
    </citation>
    <scope>NUCLEOTIDE SEQUENCE [LARGE SCALE GENOMIC DNA]</scope>
    <source>
        <strain evidence="4 5">DSM 46659</strain>
    </source>
</reference>
<feature type="domain" description="N-acetyltransferase" evidence="3">
    <location>
        <begin position="13"/>
        <end position="157"/>
    </location>
</feature>
<keyword evidence="1 4" id="KW-0808">Transferase</keyword>